<evidence type="ECO:0000256" key="1">
    <source>
        <dbReference type="ARBA" id="ARBA00009995"/>
    </source>
</evidence>
<proteinExistence type="inferred from homology"/>
<name>A0A6B3QFV7_STRTE</name>
<dbReference type="GO" id="GO:0017000">
    <property type="term" value="P:antibiotic biosynthetic process"/>
    <property type="evidence" value="ECO:0007669"/>
    <property type="project" value="UniProtKB-ARBA"/>
</dbReference>
<dbReference type="FunFam" id="3.40.50.2000:FF:000072">
    <property type="entry name" value="Glycosyl transferase"/>
    <property type="match status" value="1"/>
</dbReference>
<dbReference type="Gene3D" id="3.40.50.2000">
    <property type="entry name" value="Glycogen Phosphorylase B"/>
    <property type="match status" value="2"/>
</dbReference>
<dbReference type="PANTHER" id="PTHR48050">
    <property type="entry name" value="STEROL 3-BETA-GLUCOSYLTRANSFERASE"/>
    <property type="match status" value="1"/>
</dbReference>
<keyword evidence="5" id="KW-1185">Reference proteome</keyword>
<dbReference type="CDD" id="cd03784">
    <property type="entry name" value="GT1_Gtf-like"/>
    <property type="match status" value="1"/>
</dbReference>
<dbReference type="EMBL" id="JBIQWK010000010">
    <property type="protein sequence ID" value="MFI0575712.1"/>
    <property type="molecule type" value="Genomic_DNA"/>
</dbReference>
<evidence type="ECO:0000256" key="2">
    <source>
        <dbReference type="ARBA" id="ARBA00022679"/>
    </source>
</evidence>
<dbReference type="GO" id="GO:0016758">
    <property type="term" value="F:hexosyltransferase activity"/>
    <property type="evidence" value="ECO:0007669"/>
    <property type="project" value="InterPro"/>
</dbReference>
<dbReference type="SUPFAM" id="SSF53756">
    <property type="entry name" value="UDP-Glycosyltransferase/glycogen phosphorylase"/>
    <property type="match status" value="1"/>
</dbReference>
<protein>
    <submittedName>
        <fullName evidence="4">MGT family glycosyltransferase</fullName>
    </submittedName>
    <submittedName>
        <fullName evidence="3">Macrolide family glycosyltransferase</fullName>
    </submittedName>
</protein>
<dbReference type="InterPro" id="IPR002213">
    <property type="entry name" value="UDP_glucos_trans"/>
</dbReference>
<reference evidence="4" key="1">
    <citation type="journal article" date="2020" name="Microorganisms">
        <title>Isolation, Genomic and Metabolomic Characterization of Streptomyces tendae VITAKN with Quorum Sensing Inhibitory Activity from Southern India.</title>
        <authorList>
            <person name="Ishaque N.M."/>
            <person name="Burgsdorf I."/>
            <person name="Limlingan Malit J.J."/>
            <person name="Saha S."/>
            <person name="Teta R."/>
            <person name="Ewe D."/>
            <person name="Kannabiran K."/>
            <person name="Hrouzek P."/>
            <person name="Steindler L."/>
            <person name="Costantino V."/>
            <person name="Saurav K."/>
        </authorList>
    </citation>
    <scope>NUCLEOTIDE SEQUENCE</scope>
    <source>
        <strain evidence="4">VITAKN</strain>
    </source>
</reference>
<dbReference type="PANTHER" id="PTHR48050:SF13">
    <property type="entry name" value="STEROL 3-BETA-GLUCOSYLTRANSFERASE UGT80A2"/>
    <property type="match status" value="1"/>
</dbReference>
<dbReference type="InterPro" id="IPR006326">
    <property type="entry name" value="UDPGT_MGT-like"/>
</dbReference>
<comment type="caution">
    <text evidence="4">The sequence shown here is derived from an EMBL/GenBank/DDBJ whole genome shotgun (WGS) entry which is preliminary data.</text>
</comment>
<evidence type="ECO:0000313" key="4">
    <source>
        <dbReference type="EMBL" id="NEV85091.1"/>
    </source>
</evidence>
<comment type="similarity">
    <text evidence="1">Belongs to the UDP-glycosyltransferase family.</text>
</comment>
<dbReference type="AlphaFoldDB" id="A0A6B3QFV7"/>
<dbReference type="RefSeq" id="WP_164457120.1">
    <property type="nucleotide sequence ID" value="NZ_JAAIFS010000001.1"/>
</dbReference>
<evidence type="ECO:0000313" key="3">
    <source>
        <dbReference type="EMBL" id="MFI0575712.1"/>
    </source>
</evidence>
<accession>A0A6B3QFV7</accession>
<keyword evidence="2 4" id="KW-0808">Transferase</keyword>
<dbReference type="GO" id="GO:0008194">
    <property type="term" value="F:UDP-glycosyltransferase activity"/>
    <property type="evidence" value="ECO:0007669"/>
    <property type="project" value="InterPro"/>
</dbReference>
<dbReference type="InterPro" id="IPR050426">
    <property type="entry name" value="Glycosyltransferase_28"/>
</dbReference>
<dbReference type="NCBIfam" id="TIGR01426">
    <property type="entry name" value="MGT"/>
    <property type="match status" value="1"/>
</dbReference>
<sequence length="410" mass="43469">MTEPHPPRHYLFFAAPAHGHVRPTLPVAAELVRRGHRVSYATTEPFAAEVGATGAETVLYRPALPDFAGAAPGDSPDWLPLALTAAIAESSALLPAIVDRFGDARPDVVAYDTTMNPAGRLLTRLWQLPALEFSPVFLPQRTSNPGFSLAAMLRGSPQDGAAERPAVRRFREDLTALLAAHGAADVSPLDFVTGFQGPRMAFFPRDFQPGGESFDERHVFVGPCLDPSPPSAAWQPPSDGRPVVLVSLGTSYGNRPEFFRMCVKAFADSPWHAVLTVGRAGVDPAELGPLPAHVEVHRWLPHLAVLPHARVFVCQAGMGSVMEALSCGTPLVLAAQAREQQMVARRAVALGLGTEVPGGTDLTAEALLDAVGSVADGREVHASVAGLRERIREAGGTTRAADVLERLGAG</sequence>
<organism evidence="4">
    <name type="scientific">Streptomyces tendae</name>
    <dbReference type="NCBI Taxonomy" id="1932"/>
    <lineage>
        <taxon>Bacteria</taxon>
        <taxon>Bacillati</taxon>
        <taxon>Actinomycetota</taxon>
        <taxon>Actinomycetes</taxon>
        <taxon>Kitasatosporales</taxon>
        <taxon>Streptomycetaceae</taxon>
        <taxon>Streptomyces</taxon>
    </lineage>
</organism>
<gene>
    <name evidence="3" type="ORF">ACH3YB_29185</name>
    <name evidence="4" type="ORF">GUR47_00035</name>
</gene>
<dbReference type="EMBL" id="JAAIFS010000001">
    <property type="protein sequence ID" value="NEV85091.1"/>
    <property type="molecule type" value="Genomic_DNA"/>
</dbReference>
<dbReference type="Pfam" id="PF00201">
    <property type="entry name" value="UDPGT"/>
    <property type="match status" value="1"/>
</dbReference>
<dbReference type="Proteomes" id="UP001610810">
    <property type="component" value="Unassembled WGS sequence"/>
</dbReference>
<evidence type="ECO:0000313" key="5">
    <source>
        <dbReference type="Proteomes" id="UP001610810"/>
    </source>
</evidence>
<reference evidence="3 5" key="2">
    <citation type="submission" date="2024-10" db="EMBL/GenBank/DDBJ databases">
        <authorList>
            <person name="Wannawong T."/>
            <person name="Kuncharoen N."/>
            <person name="Mhuantong W."/>
        </authorList>
    </citation>
    <scope>NUCLEOTIDE SEQUENCE [LARGE SCALE GENOMIC DNA]</scope>
    <source>
        <strain evidence="3 5">CALK1-4</strain>
    </source>
</reference>